<feature type="compositionally biased region" description="Polar residues" evidence="4">
    <location>
        <begin position="321"/>
        <end position="331"/>
    </location>
</feature>
<evidence type="ECO:0000313" key="7">
    <source>
        <dbReference type="EMBL" id="KAJ8419013.1"/>
    </source>
</evidence>
<dbReference type="PROSITE" id="PS50001">
    <property type="entry name" value="SH2"/>
    <property type="match status" value="1"/>
</dbReference>
<accession>A0AAD7TFH4</accession>
<evidence type="ECO:0000313" key="8">
    <source>
        <dbReference type="Proteomes" id="UP001221898"/>
    </source>
</evidence>
<evidence type="ECO:0000256" key="1">
    <source>
        <dbReference type="ARBA" id="ARBA00022553"/>
    </source>
</evidence>
<dbReference type="InterPro" id="IPR039111">
    <property type="entry name" value="STAP1/STAP2"/>
</dbReference>
<feature type="region of interest" description="Disordered" evidence="4">
    <location>
        <begin position="139"/>
        <end position="158"/>
    </location>
</feature>
<feature type="domain" description="SH2" evidence="5">
    <location>
        <begin position="169"/>
        <end position="276"/>
    </location>
</feature>
<evidence type="ECO:0000259" key="6">
    <source>
        <dbReference type="PROSITE" id="PS50003"/>
    </source>
</evidence>
<evidence type="ECO:0008006" key="9">
    <source>
        <dbReference type="Google" id="ProtNLM"/>
    </source>
</evidence>
<organism evidence="7 8">
    <name type="scientific">Aldrovandia affinis</name>
    <dbReference type="NCBI Taxonomy" id="143900"/>
    <lineage>
        <taxon>Eukaryota</taxon>
        <taxon>Metazoa</taxon>
        <taxon>Chordata</taxon>
        <taxon>Craniata</taxon>
        <taxon>Vertebrata</taxon>
        <taxon>Euteleostomi</taxon>
        <taxon>Actinopterygii</taxon>
        <taxon>Neopterygii</taxon>
        <taxon>Teleostei</taxon>
        <taxon>Notacanthiformes</taxon>
        <taxon>Halosauridae</taxon>
        <taxon>Aldrovandia</taxon>
    </lineage>
</organism>
<proteinExistence type="predicted"/>
<protein>
    <recommendedName>
        <fullName evidence="9">Signal-transducing adaptor protein 2</fullName>
    </recommendedName>
</protein>
<dbReference type="PROSITE" id="PS50003">
    <property type="entry name" value="PH_DOMAIN"/>
    <property type="match status" value="1"/>
</dbReference>
<dbReference type="SUPFAM" id="SSF50729">
    <property type="entry name" value="PH domain-like"/>
    <property type="match status" value="1"/>
</dbReference>
<reference evidence="7" key="1">
    <citation type="journal article" date="2023" name="Science">
        <title>Genome structures resolve the early diversification of teleost fishes.</title>
        <authorList>
            <person name="Parey E."/>
            <person name="Louis A."/>
            <person name="Montfort J."/>
            <person name="Bouchez O."/>
            <person name="Roques C."/>
            <person name="Iampietro C."/>
            <person name="Lluch J."/>
            <person name="Castinel A."/>
            <person name="Donnadieu C."/>
            <person name="Desvignes T."/>
            <person name="Floi Bucao C."/>
            <person name="Jouanno E."/>
            <person name="Wen M."/>
            <person name="Mejri S."/>
            <person name="Dirks R."/>
            <person name="Jansen H."/>
            <person name="Henkel C."/>
            <person name="Chen W.J."/>
            <person name="Zahm M."/>
            <person name="Cabau C."/>
            <person name="Klopp C."/>
            <person name="Thompson A.W."/>
            <person name="Robinson-Rechavi M."/>
            <person name="Braasch I."/>
            <person name="Lecointre G."/>
            <person name="Bobe J."/>
            <person name="Postlethwait J.H."/>
            <person name="Berthelot C."/>
            <person name="Roest Crollius H."/>
            <person name="Guiguen Y."/>
        </authorList>
    </citation>
    <scope>NUCLEOTIDE SEQUENCE</scope>
    <source>
        <strain evidence="7">NC1722</strain>
    </source>
</reference>
<dbReference type="InterPro" id="IPR036860">
    <property type="entry name" value="SH2_dom_sf"/>
</dbReference>
<dbReference type="GO" id="GO:0035591">
    <property type="term" value="F:signaling adaptor activity"/>
    <property type="evidence" value="ECO:0007669"/>
    <property type="project" value="InterPro"/>
</dbReference>
<comment type="caution">
    <text evidence="7">The sequence shown here is derived from an EMBL/GenBank/DDBJ whole genome shotgun (WGS) entry which is preliminary data.</text>
</comment>
<dbReference type="Gene3D" id="2.30.29.30">
    <property type="entry name" value="Pleckstrin-homology domain (PH domain)/Phosphotyrosine-binding domain (PTB)"/>
    <property type="match status" value="1"/>
</dbReference>
<keyword evidence="8" id="KW-1185">Reference proteome</keyword>
<evidence type="ECO:0000256" key="3">
    <source>
        <dbReference type="PROSITE-ProRule" id="PRU00191"/>
    </source>
</evidence>
<dbReference type="Gene3D" id="3.30.505.10">
    <property type="entry name" value="SH2 domain"/>
    <property type="match status" value="1"/>
</dbReference>
<sequence>MAAPMLKKRPGRPRAQLSPCYYEGYLEKRSPKEKAFRRLWTCLCGNTLFFFNSTKDNDYVEKLELSGFISVTDDSSRDRKLEAARLNLRMQDGEVKLTAPSLETRELWKAFISSVAELSVPSSLNLLPGQVHMLREVVEKEKERRGSPPPPPASLASASTSSLASVPSLYLPLLADMPACFQSVSRLGAEVLLEKHPDCGNLLLRPGRDGTSLAATTYQDLNGSVFRHYRVARKEDGGFSIEVDVPVYCATLKDVISHLVERTFGTLKPFILEEPYDKNISFVESNDENGERSMQCATNPISHAPTPPPRPGFSEHESSQDQDSIFENTFYLNDPGDDYEEQNSMEHVPTPPPRPVKKALLPKQNSLLSTYPSAEHNNTLADSRSAIVTPTPAPRTSRTIENNMMKRPMLRSLNNDPLPQTIAEELKRKLEMRRAKQ</sequence>
<name>A0AAD7TFH4_9TELE</name>
<dbReference type="AlphaFoldDB" id="A0AAD7TFH4"/>
<keyword evidence="2 3" id="KW-0727">SH2 domain</keyword>
<feature type="region of interest" description="Disordered" evidence="4">
    <location>
        <begin position="287"/>
        <end position="355"/>
    </location>
</feature>
<dbReference type="EMBL" id="JAINUG010000001">
    <property type="protein sequence ID" value="KAJ8419013.1"/>
    <property type="molecule type" value="Genomic_DNA"/>
</dbReference>
<evidence type="ECO:0000256" key="4">
    <source>
        <dbReference type="SAM" id="MobiDB-lite"/>
    </source>
</evidence>
<dbReference type="PANTHER" id="PTHR16186">
    <property type="entry name" value="SIGNAL-TRANSDUCING ADAPTOR PROTEIN-RELATED"/>
    <property type="match status" value="1"/>
</dbReference>
<dbReference type="Proteomes" id="UP001221898">
    <property type="component" value="Unassembled WGS sequence"/>
</dbReference>
<dbReference type="InterPro" id="IPR000980">
    <property type="entry name" value="SH2"/>
</dbReference>
<dbReference type="SMART" id="SM00233">
    <property type="entry name" value="PH"/>
    <property type="match status" value="1"/>
</dbReference>
<evidence type="ECO:0000259" key="5">
    <source>
        <dbReference type="PROSITE" id="PS50001"/>
    </source>
</evidence>
<feature type="domain" description="PH" evidence="6">
    <location>
        <begin position="19"/>
        <end position="117"/>
    </location>
</feature>
<dbReference type="InterPro" id="IPR011993">
    <property type="entry name" value="PH-like_dom_sf"/>
</dbReference>
<evidence type="ECO:0000256" key="2">
    <source>
        <dbReference type="ARBA" id="ARBA00022999"/>
    </source>
</evidence>
<dbReference type="InterPro" id="IPR001849">
    <property type="entry name" value="PH_domain"/>
</dbReference>
<dbReference type="CDD" id="cd13268">
    <property type="entry name" value="PH_Brdg1"/>
    <property type="match status" value="1"/>
</dbReference>
<dbReference type="Pfam" id="PF00169">
    <property type="entry name" value="PH"/>
    <property type="match status" value="1"/>
</dbReference>
<dbReference type="SUPFAM" id="SSF55550">
    <property type="entry name" value="SH2 domain"/>
    <property type="match status" value="1"/>
</dbReference>
<dbReference type="PANTHER" id="PTHR16186:SF11">
    <property type="entry name" value="SIGNAL-TRANSDUCING ADAPTOR PROTEIN 2"/>
    <property type="match status" value="1"/>
</dbReference>
<keyword evidence="1" id="KW-0597">Phosphoprotein</keyword>
<gene>
    <name evidence="7" type="ORF">AAFF_G00005120</name>
</gene>